<dbReference type="EMBL" id="JADFTS010000008">
    <property type="protein sequence ID" value="KAF9594816.1"/>
    <property type="molecule type" value="Genomic_DNA"/>
</dbReference>
<name>A0A835H8V0_9MAGN</name>
<evidence type="ECO:0000313" key="1">
    <source>
        <dbReference type="EMBL" id="KAF9594816.1"/>
    </source>
</evidence>
<proteinExistence type="predicted"/>
<gene>
    <name evidence="1" type="ORF">IFM89_034799</name>
</gene>
<accession>A0A835H8V0</accession>
<evidence type="ECO:0000313" key="2">
    <source>
        <dbReference type="Proteomes" id="UP000631114"/>
    </source>
</evidence>
<protein>
    <submittedName>
        <fullName evidence="1">Uncharacterized protein</fullName>
    </submittedName>
</protein>
<sequence length="527" mass="58978">MYPSHIIIPRLDSKPIMDPVVDKVKGLLKWSENLFHHKTRRNPIEILKRLQRESFSDIMKLRDRQEKFERMVSFYKSTKGSPFEELGTHVHGMVDLVGALLFVDSVDQETCGTLNRAGMRSGLNSRFIFETSVREKDRFLAEFVGQGSSDSPLSLAKVMYSANVSDWLSAVALPCGARCKDVAITSNPFSQEQNLTEFSSFGPPILNQCHGAAVGVMVKRENIAASLAELVSGVGLQPDAVGIRHFFSTFGQVIYKLSKGTTLTVLGIHRRLRTRHQQVRLRKFTIPVGSLRRREVLGALDAPASPITMNTEDKENDGSIALMLESELDESTRVGGWVEMQNSNSRCLQWAVSMSDTPEDELGWGLSLGGTIQGPSTWDHFQVEAFLKFNMGKRCSLQPGIVYVMDEDSLLESSFRSRTEEYGRDDCQQLYKGSDVPFLKDGACLEIESNGTSPWSLQSSHSILPSVSTREHNLINLLSKCNEVWHMKSLGTAASGTDWIVDMFYVTLYSSSIKEYLFPSLLWLIIP</sequence>
<dbReference type="PANTHER" id="PTHR35097">
    <property type="entry name" value="GDSL ESTERASE/LIPASE"/>
    <property type="match status" value="1"/>
</dbReference>
<comment type="caution">
    <text evidence="1">The sequence shown here is derived from an EMBL/GenBank/DDBJ whole genome shotgun (WGS) entry which is preliminary data.</text>
</comment>
<dbReference type="AlphaFoldDB" id="A0A835H8V0"/>
<keyword evidence="2" id="KW-1185">Reference proteome</keyword>
<dbReference type="Proteomes" id="UP000631114">
    <property type="component" value="Unassembled WGS sequence"/>
</dbReference>
<dbReference type="OrthoDB" id="2017825at2759"/>
<organism evidence="1 2">
    <name type="scientific">Coptis chinensis</name>
    <dbReference type="NCBI Taxonomy" id="261450"/>
    <lineage>
        <taxon>Eukaryota</taxon>
        <taxon>Viridiplantae</taxon>
        <taxon>Streptophyta</taxon>
        <taxon>Embryophyta</taxon>
        <taxon>Tracheophyta</taxon>
        <taxon>Spermatophyta</taxon>
        <taxon>Magnoliopsida</taxon>
        <taxon>Ranunculales</taxon>
        <taxon>Ranunculaceae</taxon>
        <taxon>Coptidoideae</taxon>
        <taxon>Coptis</taxon>
    </lineage>
</organism>
<dbReference type="PANTHER" id="PTHR35097:SF1">
    <property type="entry name" value="GDSL ESTERASE_LIPASE"/>
    <property type="match status" value="1"/>
</dbReference>
<reference evidence="1 2" key="1">
    <citation type="submission" date="2020-10" db="EMBL/GenBank/DDBJ databases">
        <title>The Coptis chinensis genome and diversification of protoberbering-type alkaloids.</title>
        <authorList>
            <person name="Wang B."/>
            <person name="Shu S."/>
            <person name="Song C."/>
            <person name="Liu Y."/>
        </authorList>
    </citation>
    <scope>NUCLEOTIDE SEQUENCE [LARGE SCALE GENOMIC DNA]</scope>
    <source>
        <strain evidence="1">HL-2020</strain>
        <tissue evidence="1">Leaf</tissue>
    </source>
</reference>